<keyword evidence="2" id="KW-0472">Membrane</keyword>
<keyword evidence="2" id="KW-1133">Transmembrane helix</keyword>
<feature type="transmembrane region" description="Helical" evidence="2">
    <location>
        <begin position="59"/>
        <end position="78"/>
    </location>
</feature>
<dbReference type="GO" id="GO:0016757">
    <property type="term" value="F:glycosyltransferase activity"/>
    <property type="evidence" value="ECO:0007669"/>
    <property type="project" value="TreeGrafter"/>
</dbReference>
<dbReference type="Pfam" id="PF00535">
    <property type="entry name" value="Glycos_transf_2"/>
    <property type="match status" value="1"/>
</dbReference>
<dbReference type="Pfam" id="PF13439">
    <property type="entry name" value="Glyco_transf_4"/>
    <property type="match status" value="1"/>
</dbReference>
<dbReference type="CDD" id="cd00761">
    <property type="entry name" value="Glyco_tranf_GTA_type"/>
    <property type="match status" value="1"/>
</dbReference>
<evidence type="ECO:0000256" key="1">
    <source>
        <dbReference type="SAM" id="MobiDB-lite"/>
    </source>
</evidence>
<dbReference type="Gene3D" id="3.90.550.10">
    <property type="entry name" value="Spore Coat Polysaccharide Biosynthesis Protein SpsA, Chain A"/>
    <property type="match status" value="1"/>
</dbReference>
<dbReference type="STRING" id="289078.A0A2X0MP55"/>
<evidence type="ECO:0000313" key="5">
    <source>
        <dbReference type="EMBL" id="SCZ89863.1"/>
    </source>
</evidence>
<dbReference type="PANTHER" id="PTHR45947:SF14">
    <property type="entry name" value="SLL1723 PROTEIN"/>
    <property type="match status" value="1"/>
</dbReference>
<evidence type="ECO:0000259" key="4">
    <source>
        <dbReference type="Pfam" id="PF13439"/>
    </source>
</evidence>
<evidence type="ECO:0000313" key="6">
    <source>
        <dbReference type="Proteomes" id="UP000249723"/>
    </source>
</evidence>
<dbReference type="InterPro" id="IPR028098">
    <property type="entry name" value="Glyco_trans_4-like_N"/>
</dbReference>
<dbReference type="CDD" id="cd03801">
    <property type="entry name" value="GT4_PimA-like"/>
    <property type="match status" value="1"/>
</dbReference>
<dbReference type="InterPro" id="IPR050194">
    <property type="entry name" value="Glycosyltransferase_grp1"/>
</dbReference>
<name>A0A2X0MP55_9BASI</name>
<dbReference type="Gene3D" id="3.40.50.2000">
    <property type="entry name" value="Glycogen Phosphorylase B"/>
    <property type="match status" value="2"/>
</dbReference>
<dbReference type="SUPFAM" id="SSF53448">
    <property type="entry name" value="Nucleotide-diphospho-sugar transferases"/>
    <property type="match status" value="1"/>
</dbReference>
<feature type="domain" description="Glycosyltransferase 2-like" evidence="3">
    <location>
        <begin position="189"/>
        <end position="306"/>
    </location>
</feature>
<keyword evidence="6" id="KW-1185">Reference proteome</keyword>
<evidence type="ECO:0000256" key="2">
    <source>
        <dbReference type="SAM" id="Phobius"/>
    </source>
</evidence>
<sequence length="1028" mass="114812">MSPASATSFGTTPPRATPARNDFHQVGSVAGPGLINSHKPRRAPNVVFSPYKLARRRKFNSPLLIGVALLFFIFWSSLKSTNPTGTPSLWNSSTCDEPSWKLLPRWILPGRTPNSNSRCLSRALQRRTDRPISDDFKLSDNALPIHFVHEKIHFHNTPISAHRPASNQFMLAPDVAKSGQLRRNAPVLSIITATQNPRSLMLETAQTVLGQSLQNIQWVIVDDHSNETDSLAMLASIAKDPRVVILKNTGDRGLAASRNVALNWLLSKSRIAAGLQPRYIASLDDDDLYELTALEKTVWMLESNPEWDLGGFHVIKFNANNETIVQGVHSGSANFFNGNFVPNAAVYTSRAIVNSGCRYDDVNFAVGGEDWDFWMCLAENGHWGGSVPEPLYWYRGNPATFRQSRWGNMFVNGFSDLKRRIEKKHPALLTSGTFPDIAARPSRQLEPIRWDAPFESHLARFTKAVMFVVPWLYIGGADIGALHQIQLFAERGYRVTVVCTLYKNPEGLELRPAVLQFTHDVHVVPSFLRANDIPRYIKYLVQSRGIDEIIMSNSQLFYEMLPALAEQMPHVKMIDYLHNEAYDGWKSGGYPTLSVITQRFLSRTVTCSSYLRDWLIARGHDAGSIGVVKLGIQVGDFVPATPSERAAAKRDALEIDPRTTVITIVGRLDPQKRPTLVPLIADTLRRIGQYKPGDFIILMVGDGALKGEVAARIGQNKVKDYVRVLGTVGKPQQILAATDIFLLPTMGEGISIAVAEAMAMALPVVSGRVGALPEQLGAVDQNAPEAAGVLIEQTMDDKMDAPLYAYELHRLIGEPNLRREYGAQGRRLVETTFDWRQTLMGLFDEIKLARLPSSKRDLHTPNPAAYFALQTLLLENGKETDFAVAQNALRMPRRTGFGRELQDRCGESTKALTEWINSLVKPTACNKRDVLDVESLQASAKYQCSAWWVHFSAARALFHLSYFYLAKNVHFACRCIFDLTTTEHAGWSFNGACFDRFDEENQGWCRQFWSNRPADIKLPKVSASRNPT</sequence>
<dbReference type="SUPFAM" id="SSF53756">
    <property type="entry name" value="UDP-Glycosyltransferase/glycogen phosphorylase"/>
    <property type="match status" value="1"/>
</dbReference>
<dbReference type="AlphaFoldDB" id="A0A2X0MP55"/>
<dbReference type="Proteomes" id="UP000249723">
    <property type="component" value="Unassembled WGS sequence"/>
</dbReference>
<dbReference type="EMBL" id="FMWP01000014">
    <property type="protein sequence ID" value="SCZ89863.1"/>
    <property type="molecule type" value="Genomic_DNA"/>
</dbReference>
<protein>
    <submittedName>
        <fullName evidence="5">BZ3500_MvSof-1268-A1-R1_Chr1-3g01624 protein</fullName>
    </submittedName>
</protein>
<proteinExistence type="predicted"/>
<dbReference type="OrthoDB" id="3784at2759"/>
<accession>A0A2X0MP55</accession>
<dbReference type="PANTHER" id="PTHR45947">
    <property type="entry name" value="SULFOQUINOVOSYL TRANSFERASE SQD2"/>
    <property type="match status" value="1"/>
</dbReference>
<dbReference type="InterPro" id="IPR001173">
    <property type="entry name" value="Glyco_trans_2-like"/>
</dbReference>
<gene>
    <name evidence="5" type="ORF">BZ3500_MVSOF-1268-A1-R1_CHR1-3G01624</name>
</gene>
<evidence type="ECO:0000259" key="3">
    <source>
        <dbReference type="Pfam" id="PF00535"/>
    </source>
</evidence>
<dbReference type="InterPro" id="IPR029044">
    <property type="entry name" value="Nucleotide-diphossugar_trans"/>
</dbReference>
<reference evidence="6" key="1">
    <citation type="submission" date="2016-10" db="EMBL/GenBank/DDBJ databases">
        <authorList>
            <person name="Jeantristanb JTB J.-T."/>
            <person name="Ricardo R."/>
        </authorList>
    </citation>
    <scope>NUCLEOTIDE SEQUENCE [LARGE SCALE GENOMIC DNA]</scope>
</reference>
<feature type="region of interest" description="Disordered" evidence="1">
    <location>
        <begin position="1"/>
        <end position="37"/>
    </location>
</feature>
<dbReference type="Pfam" id="PF13692">
    <property type="entry name" value="Glyco_trans_1_4"/>
    <property type="match status" value="1"/>
</dbReference>
<organism evidence="5 6">
    <name type="scientific">Microbotryum saponariae</name>
    <dbReference type="NCBI Taxonomy" id="289078"/>
    <lineage>
        <taxon>Eukaryota</taxon>
        <taxon>Fungi</taxon>
        <taxon>Dikarya</taxon>
        <taxon>Basidiomycota</taxon>
        <taxon>Pucciniomycotina</taxon>
        <taxon>Microbotryomycetes</taxon>
        <taxon>Microbotryales</taxon>
        <taxon>Microbotryaceae</taxon>
        <taxon>Microbotryum</taxon>
    </lineage>
</organism>
<feature type="domain" description="Glycosyltransferase subfamily 4-like N-terminal" evidence="4">
    <location>
        <begin position="474"/>
        <end position="632"/>
    </location>
</feature>
<keyword evidence="2" id="KW-0812">Transmembrane</keyword>
<feature type="compositionally biased region" description="Polar residues" evidence="1">
    <location>
        <begin position="1"/>
        <end position="11"/>
    </location>
</feature>